<name>A0A161IGA8_9SPHN</name>
<reference evidence="1 2" key="1">
    <citation type="journal article" date="2015" name="Int. J. Syst. Evol. Microbiol.">
        <title>Erythrobacter atlanticus sp. nov., a bacterium from ocean sediment able to degrade polycyclic aromatic hydrocarbons.</title>
        <authorList>
            <person name="Zhuang L."/>
            <person name="Liu Y."/>
            <person name="Wang L."/>
            <person name="Wang W."/>
            <person name="Shao Z."/>
        </authorList>
    </citation>
    <scope>NUCLEOTIDE SEQUENCE [LARGE SCALE GENOMIC DNA]</scope>
    <source>
        <strain evidence="2">s21-N3</strain>
    </source>
</reference>
<dbReference type="STRING" id="1648404.CP97_14728"/>
<proteinExistence type="predicted"/>
<dbReference type="EMBL" id="CP011310">
    <property type="protein sequence ID" value="ANC50414.1"/>
    <property type="molecule type" value="Genomic_DNA"/>
</dbReference>
<dbReference type="Proteomes" id="UP000059113">
    <property type="component" value="Chromosome"/>
</dbReference>
<dbReference type="AlphaFoldDB" id="A0A161IGA8"/>
<dbReference type="KEGG" id="ery:CP97_14728"/>
<sequence>MGLIRRLPETRRSMMDQEPAPEIPAVVLEMAVVVVISVLEHSLLG</sequence>
<reference evidence="2" key="2">
    <citation type="submission" date="2015-04" db="EMBL/GenBank/DDBJ databases">
        <title>The complete genome sequence of Erythrobacter sp. s21-N3.</title>
        <authorList>
            <person name="Zhuang L."/>
            <person name="Liu Y."/>
            <person name="Shao Z."/>
        </authorList>
    </citation>
    <scope>NUCLEOTIDE SEQUENCE [LARGE SCALE GENOMIC DNA]</scope>
    <source>
        <strain evidence="2">s21-N3</strain>
    </source>
</reference>
<evidence type="ECO:0000313" key="2">
    <source>
        <dbReference type="Proteomes" id="UP000059113"/>
    </source>
</evidence>
<protein>
    <submittedName>
        <fullName evidence="1">Uncharacterized protein</fullName>
    </submittedName>
</protein>
<accession>A0A161IGA8</accession>
<keyword evidence="2" id="KW-1185">Reference proteome</keyword>
<evidence type="ECO:0000313" key="1">
    <source>
        <dbReference type="EMBL" id="ANC50414.1"/>
    </source>
</evidence>
<gene>
    <name evidence="1" type="ORF">CP97_14728</name>
</gene>
<organism evidence="1 2">
    <name type="scientific">Aurantiacibacter atlanticus</name>
    <dbReference type="NCBI Taxonomy" id="1648404"/>
    <lineage>
        <taxon>Bacteria</taxon>
        <taxon>Pseudomonadati</taxon>
        <taxon>Pseudomonadota</taxon>
        <taxon>Alphaproteobacteria</taxon>
        <taxon>Sphingomonadales</taxon>
        <taxon>Erythrobacteraceae</taxon>
        <taxon>Aurantiacibacter</taxon>
    </lineage>
</organism>